<reference evidence="1 2" key="1">
    <citation type="journal article" date="2013" name="Mar. Genomics">
        <title>Expression of sulfatases in Rhodopirellula baltica and the diversity of sulfatases in the genus Rhodopirellula.</title>
        <authorList>
            <person name="Wegner C.E."/>
            <person name="Richter-Heitmann T."/>
            <person name="Klindworth A."/>
            <person name="Klockow C."/>
            <person name="Richter M."/>
            <person name="Achstetter T."/>
            <person name="Glockner F.O."/>
            <person name="Harder J."/>
        </authorList>
    </citation>
    <scope>NUCLEOTIDE SEQUENCE [LARGE SCALE GENOMIC DNA]</scope>
    <source>
        <strain evidence="1 2">SM1</strain>
    </source>
</reference>
<sequence>MFQFLAQEEYFFVILTNRPQRFAKLIGADWQRPYRSESEFANKAANYRIVIPDTDEVLPIAETMLDWTSTAVVLWDDISADSLTPGQTMALADWIHFGGQLIVNGADGSDAIVDSPLVDLLPLYPRANIELAPESAAELLQEWSVKSDRSTEAQTALLQSETARVAVDGNLAADANDVAGTGNLILQRRVGRGRVVQSRFDLMSDWISNWDSYNSFFNAVILQRPRRQFVEIDAEYLLKHQYADFQRYDADPTMNTTFRIAARDALLDYSVSAETVSAETSLARNGIAVATTEAGSTQPATLLPATLSPESD</sequence>
<dbReference type="Gene3D" id="3.40.50.880">
    <property type="match status" value="1"/>
</dbReference>
<dbReference type="Proteomes" id="UP000011991">
    <property type="component" value="Unassembled WGS sequence"/>
</dbReference>
<comment type="caution">
    <text evidence="1">The sequence shown here is derived from an EMBL/GenBank/DDBJ whole genome shotgun (WGS) entry which is preliminary data.</text>
</comment>
<keyword evidence="2" id="KW-1185">Reference proteome</keyword>
<accession>M5R6X9</accession>
<dbReference type="AlphaFoldDB" id="M5R6X9"/>
<dbReference type="SUPFAM" id="SSF52317">
    <property type="entry name" value="Class I glutamine amidotransferase-like"/>
    <property type="match status" value="1"/>
</dbReference>
<name>M5R6X9_9BACT</name>
<protein>
    <submittedName>
        <fullName evidence="1">Uncharacterized protein</fullName>
    </submittedName>
</protein>
<gene>
    <name evidence="1" type="ORF">RMSM_07823</name>
</gene>
<organism evidence="1 2">
    <name type="scientific">Rhodopirellula maiorica SM1</name>
    <dbReference type="NCBI Taxonomy" id="1265738"/>
    <lineage>
        <taxon>Bacteria</taxon>
        <taxon>Pseudomonadati</taxon>
        <taxon>Planctomycetota</taxon>
        <taxon>Planctomycetia</taxon>
        <taxon>Pirellulales</taxon>
        <taxon>Pirellulaceae</taxon>
        <taxon>Novipirellula</taxon>
    </lineage>
</organism>
<evidence type="ECO:0000313" key="2">
    <source>
        <dbReference type="Proteomes" id="UP000011991"/>
    </source>
</evidence>
<proteinExistence type="predicted"/>
<evidence type="ECO:0000313" key="1">
    <source>
        <dbReference type="EMBL" id="EMI15253.1"/>
    </source>
</evidence>
<dbReference type="EMBL" id="ANOG01001131">
    <property type="protein sequence ID" value="EMI15253.1"/>
    <property type="molecule type" value="Genomic_DNA"/>
</dbReference>
<dbReference type="InterPro" id="IPR029062">
    <property type="entry name" value="Class_I_gatase-like"/>
</dbReference>
<feature type="non-terminal residue" evidence="1">
    <location>
        <position position="312"/>
    </location>
</feature>